<protein>
    <submittedName>
        <fullName evidence="9">SPOSA6832_00094-mRNA-1:cds</fullName>
    </submittedName>
</protein>
<keyword evidence="5 6" id="KW-0472">Membrane</keyword>
<dbReference type="GO" id="GO:0005783">
    <property type="term" value="C:endoplasmic reticulum"/>
    <property type="evidence" value="ECO:0007669"/>
    <property type="project" value="TreeGrafter"/>
</dbReference>
<comment type="subcellular location">
    <subcellularLocation>
        <location evidence="1">Membrane</location>
        <topology evidence="1">Multi-pass membrane protein</topology>
    </subcellularLocation>
</comment>
<evidence type="ECO:0000256" key="3">
    <source>
        <dbReference type="ARBA" id="ARBA00022692"/>
    </source>
</evidence>
<evidence type="ECO:0000256" key="1">
    <source>
        <dbReference type="ARBA" id="ARBA00004141"/>
    </source>
</evidence>
<dbReference type="PANTHER" id="PTHR14207:SF1">
    <property type="entry name" value="EMOPAMIL-BINDING PROTEIN-LIKE"/>
    <property type="match status" value="1"/>
</dbReference>
<evidence type="ECO:0000256" key="7">
    <source>
        <dbReference type="SAM" id="Phobius"/>
    </source>
</evidence>
<keyword evidence="3 6" id="KW-0812">Transmembrane</keyword>
<keyword evidence="4 6" id="KW-1133">Transmembrane helix</keyword>
<feature type="transmembrane region" description="Helical" evidence="7">
    <location>
        <begin position="142"/>
        <end position="164"/>
    </location>
</feature>
<dbReference type="Proteomes" id="UP000243876">
    <property type="component" value="Unassembled WGS sequence"/>
</dbReference>
<name>A0A0D6EF42_SPOSA</name>
<evidence type="ECO:0000256" key="6">
    <source>
        <dbReference type="PROSITE-ProRule" id="PRU01087"/>
    </source>
</evidence>
<evidence type="ECO:0000313" key="10">
    <source>
        <dbReference type="Proteomes" id="UP000243876"/>
    </source>
</evidence>
<dbReference type="GO" id="GO:0047750">
    <property type="term" value="F:cholestenol delta-isomerase activity"/>
    <property type="evidence" value="ECO:0007669"/>
    <property type="project" value="InterPro"/>
</dbReference>
<dbReference type="PROSITE" id="PS51751">
    <property type="entry name" value="EXPERA"/>
    <property type="match status" value="1"/>
</dbReference>
<feature type="transmembrane region" description="Helical" evidence="7">
    <location>
        <begin position="16"/>
        <end position="37"/>
    </location>
</feature>
<dbReference type="AlphaFoldDB" id="A0A0D6EF42"/>
<dbReference type="GO" id="GO:0016125">
    <property type="term" value="P:sterol metabolic process"/>
    <property type="evidence" value="ECO:0007669"/>
    <property type="project" value="InterPro"/>
</dbReference>
<dbReference type="OrthoDB" id="58557at2759"/>
<reference evidence="10" key="1">
    <citation type="submission" date="2015-02" db="EMBL/GenBank/DDBJ databases">
        <authorList>
            <person name="Gon?alves P."/>
        </authorList>
    </citation>
    <scope>NUCLEOTIDE SEQUENCE [LARGE SCALE GENOMIC DNA]</scope>
</reference>
<sequence length="185" mass="20800">MATPGPPTTLFTSTTIFSLLATVLILLAAVLLARAILPARTYADKVQRWTFVWLAFDALIHFFLWQSFPRPRTVNSSEGPLALLWQEYALADTRWGVSDPCVVAIELLTVLGAGPLTAELYGGWMTAKWITGSPSLNTSHWLYTYVYLLFFNGLWVIIPILLMVDAYRHITRALRSVAVQDKKQK</sequence>
<evidence type="ECO:0000256" key="4">
    <source>
        <dbReference type="ARBA" id="ARBA00022989"/>
    </source>
</evidence>
<comment type="similarity">
    <text evidence="2">Belongs to the EBP family.</text>
</comment>
<accession>A0A0D6EF42</accession>
<gene>
    <name evidence="9" type="primary">SPOSA6832_00094</name>
</gene>
<feature type="transmembrane region" description="Helical" evidence="7">
    <location>
        <begin position="49"/>
        <end position="68"/>
    </location>
</feature>
<proteinExistence type="inferred from homology"/>
<dbReference type="Pfam" id="PF05241">
    <property type="entry name" value="EBP"/>
    <property type="match status" value="1"/>
</dbReference>
<evidence type="ECO:0000259" key="8">
    <source>
        <dbReference type="PROSITE" id="PS51751"/>
    </source>
</evidence>
<dbReference type="PANTHER" id="PTHR14207">
    <property type="entry name" value="STEROL ISOMERASE"/>
    <property type="match status" value="1"/>
</dbReference>
<dbReference type="InterPro" id="IPR007905">
    <property type="entry name" value="EBP"/>
</dbReference>
<evidence type="ECO:0000256" key="2">
    <source>
        <dbReference type="ARBA" id="ARBA00008337"/>
    </source>
</evidence>
<evidence type="ECO:0000256" key="5">
    <source>
        <dbReference type="ARBA" id="ARBA00023136"/>
    </source>
</evidence>
<feature type="domain" description="EXPERA" evidence="8">
    <location>
        <begin position="46"/>
        <end position="163"/>
    </location>
</feature>
<organism evidence="9 10">
    <name type="scientific">Sporidiobolus salmonicolor</name>
    <name type="common">Yeast-like fungus</name>
    <name type="synonym">Sporobolomyces salmonicolor</name>
    <dbReference type="NCBI Taxonomy" id="5005"/>
    <lineage>
        <taxon>Eukaryota</taxon>
        <taxon>Fungi</taxon>
        <taxon>Dikarya</taxon>
        <taxon>Basidiomycota</taxon>
        <taxon>Pucciniomycotina</taxon>
        <taxon>Microbotryomycetes</taxon>
        <taxon>Sporidiobolales</taxon>
        <taxon>Sporidiobolaceae</taxon>
        <taxon>Sporobolomyces</taxon>
    </lineage>
</organism>
<dbReference type="GO" id="GO:0016020">
    <property type="term" value="C:membrane"/>
    <property type="evidence" value="ECO:0007669"/>
    <property type="project" value="UniProtKB-SubCell"/>
</dbReference>
<evidence type="ECO:0000313" key="9">
    <source>
        <dbReference type="EMBL" id="CEQ38627.1"/>
    </source>
</evidence>
<dbReference type="InterPro" id="IPR033118">
    <property type="entry name" value="EXPERA"/>
</dbReference>
<keyword evidence="10" id="KW-1185">Reference proteome</keyword>
<dbReference type="EMBL" id="CENE01000001">
    <property type="protein sequence ID" value="CEQ38627.1"/>
    <property type="molecule type" value="Genomic_DNA"/>
</dbReference>